<proteinExistence type="predicted"/>
<comment type="caution">
    <text evidence="1">The sequence shown here is derived from an EMBL/GenBank/DDBJ whole genome shotgun (WGS) entry which is preliminary data.</text>
</comment>
<dbReference type="InterPro" id="IPR029058">
    <property type="entry name" value="AB_hydrolase_fold"/>
</dbReference>
<dbReference type="RefSeq" id="WP_211865749.1">
    <property type="nucleotide sequence ID" value="NZ_JAAEDI010000002.1"/>
</dbReference>
<sequence>MMDAFRLELSGYVLSYTRGGASLAITFSPMKPLAVTGERDVWGRSFLLKRNFSVLGIVPLENDWYRGEALHAYFKSAAFRTLLAAHDRHIFYGSSMGGYGACAFAAAAPGAIIVAHNPQTTLDTRIVPWESRFPQGRRQNWDGAFRDGKHGVDRASRALVTFDPHERLDAKHADRLGNAATFLRIPFVGHAVPEHLQRMALLGPVFDEFVAGSWNASAWRRSVRRRRDTRAFLRNLAGRATTPWRSNTIVKHATAVLGHERRTLLEVACICASRCHNGEKLHELAEELCRTGKSGRPIGQYWMVRGLAMMGRHADALALAEQSLEYPSIAGQLMPLIVPLAQHAGDREAGERMLGRVWTPVRAAWVDELRVRLTRAFALPRQ</sequence>
<protein>
    <recommendedName>
        <fullName evidence="3">Tetratricopeptide repeat protein</fullName>
    </recommendedName>
</protein>
<dbReference type="Proteomes" id="UP000698752">
    <property type="component" value="Unassembled WGS sequence"/>
</dbReference>
<dbReference type="EMBL" id="JAAEDI010000002">
    <property type="protein sequence ID" value="MBR0648511.1"/>
    <property type="molecule type" value="Genomic_DNA"/>
</dbReference>
<name>A0ABS5EBX0_9PROT</name>
<evidence type="ECO:0008006" key="3">
    <source>
        <dbReference type="Google" id="ProtNLM"/>
    </source>
</evidence>
<organism evidence="1 2">
    <name type="scientific">Neoroseomonas terrae</name>
    <dbReference type="NCBI Taxonomy" id="424799"/>
    <lineage>
        <taxon>Bacteria</taxon>
        <taxon>Pseudomonadati</taxon>
        <taxon>Pseudomonadota</taxon>
        <taxon>Alphaproteobacteria</taxon>
        <taxon>Acetobacterales</taxon>
        <taxon>Acetobacteraceae</taxon>
        <taxon>Neoroseomonas</taxon>
    </lineage>
</organism>
<dbReference type="SUPFAM" id="SSF53474">
    <property type="entry name" value="alpha/beta-Hydrolases"/>
    <property type="match status" value="1"/>
</dbReference>
<keyword evidence="2" id="KW-1185">Reference proteome</keyword>
<evidence type="ECO:0000313" key="2">
    <source>
        <dbReference type="Proteomes" id="UP000698752"/>
    </source>
</evidence>
<evidence type="ECO:0000313" key="1">
    <source>
        <dbReference type="EMBL" id="MBR0648511.1"/>
    </source>
</evidence>
<gene>
    <name evidence="1" type="ORF">GXW78_02460</name>
</gene>
<accession>A0ABS5EBX0</accession>
<reference evidence="2" key="1">
    <citation type="journal article" date="2021" name="Syst. Appl. Microbiol.">
        <title>Roseomonas hellenica sp. nov., isolated from roots of wild-growing Alkanna tinctoria.</title>
        <authorList>
            <person name="Rat A."/>
            <person name="Naranjo H.D."/>
            <person name="Lebbe L."/>
            <person name="Cnockaert M."/>
            <person name="Krigas N."/>
            <person name="Grigoriadou K."/>
            <person name="Maloupa E."/>
            <person name="Willems A."/>
        </authorList>
    </citation>
    <scope>NUCLEOTIDE SEQUENCE [LARGE SCALE GENOMIC DNA]</scope>
    <source>
        <strain evidence="2">LMG 31159</strain>
    </source>
</reference>